<dbReference type="InterPro" id="IPR009057">
    <property type="entry name" value="Homeodomain-like_sf"/>
</dbReference>
<keyword evidence="4 7" id="KW-0238">DNA-binding</keyword>
<dbReference type="PRINTS" id="PR00455">
    <property type="entry name" value="HTHTETR"/>
</dbReference>
<keyword evidence="2 10" id="KW-0808">Transferase</keyword>
<dbReference type="Pfam" id="PF13977">
    <property type="entry name" value="TetR_C_6"/>
    <property type="match status" value="1"/>
</dbReference>
<dbReference type="SUPFAM" id="SSF48498">
    <property type="entry name" value="Tetracyclin repressor-like, C-terminal domain"/>
    <property type="match status" value="1"/>
</dbReference>
<dbReference type="PROSITE" id="PS51186">
    <property type="entry name" value="GNAT"/>
    <property type="match status" value="1"/>
</dbReference>
<dbReference type="EMBL" id="JAPTGG010000015">
    <property type="protein sequence ID" value="MCZ0866729.1"/>
    <property type="molecule type" value="Genomic_DNA"/>
</dbReference>
<proteinExistence type="predicted"/>
<dbReference type="InterPro" id="IPR000182">
    <property type="entry name" value="GNAT_dom"/>
</dbReference>
<keyword evidence="1" id="KW-0678">Repressor</keyword>
<dbReference type="Gene3D" id="3.40.630.30">
    <property type="match status" value="1"/>
</dbReference>
<dbReference type="PROSITE" id="PS50977">
    <property type="entry name" value="HTH_TETR_2"/>
    <property type="match status" value="1"/>
</dbReference>
<dbReference type="GO" id="GO:0003677">
    <property type="term" value="F:DNA binding"/>
    <property type="evidence" value="ECO:0007669"/>
    <property type="project" value="UniProtKB-UniRule"/>
</dbReference>
<dbReference type="PROSITE" id="PS01081">
    <property type="entry name" value="HTH_TETR_1"/>
    <property type="match status" value="1"/>
</dbReference>
<dbReference type="InterPro" id="IPR001647">
    <property type="entry name" value="HTH_TetR"/>
</dbReference>
<dbReference type="Pfam" id="PF00440">
    <property type="entry name" value="TetR_N"/>
    <property type="match status" value="1"/>
</dbReference>
<reference evidence="10 11" key="1">
    <citation type="submission" date="2022-12" db="EMBL/GenBank/DDBJ databases">
        <title>Dasania phycosphaerae sp. nov., isolated from particulate material of the south coast of Korea.</title>
        <authorList>
            <person name="Jiang Y."/>
        </authorList>
    </citation>
    <scope>NUCLEOTIDE SEQUENCE [LARGE SCALE GENOMIC DNA]</scope>
    <source>
        <strain evidence="10 11">GY-19</strain>
    </source>
</reference>
<gene>
    <name evidence="10" type="ORF">O0V09_16070</name>
</gene>
<keyword evidence="6 10" id="KW-0012">Acyltransferase</keyword>
<dbReference type="Proteomes" id="UP001069090">
    <property type="component" value="Unassembled WGS sequence"/>
</dbReference>
<dbReference type="RefSeq" id="WP_258332757.1">
    <property type="nucleotide sequence ID" value="NZ_JAPTGG010000015.1"/>
</dbReference>
<evidence type="ECO:0000256" key="5">
    <source>
        <dbReference type="ARBA" id="ARBA00023163"/>
    </source>
</evidence>
<keyword evidence="5" id="KW-0804">Transcription</keyword>
<dbReference type="InterPro" id="IPR023772">
    <property type="entry name" value="DNA-bd_HTH_TetR-type_CS"/>
</dbReference>
<evidence type="ECO:0000313" key="11">
    <source>
        <dbReference type="Proteomes" id="UP001069090"/>
    </source>
</evidence>
<dbReference type="SUPFAM" id="SSF55729">
    <property type="entry name" value="Acyl-CoA N-acyltransferases (Nat)"/>
    <property type="match status" value="1"/>
</dbReference>
<evidence type="ECO:0000256" key="7">
    <source>
        <dbReference type="PROSITE-ProRule" id="PRU00335"/>
    </source>
</evidence>
<organism evidence="10 11">
    <name type="scientific">Dasania phycosphaerae</name>
    <dbReference type="NCBI Taxonomy" id="2950436"/>
    <lineage>
        <taxon>Bacteria</taxon>
        <taxon>Pseudomonadati</taxon>
        <taxon>Pseudomonadota</taxon>
        <taxon>Gammaproteobacteria</taxon>
        <taxon>Cellvibrionales</taxon>
        <taxon>Spongiibacteraceae</taxon>
        <taxon>Dasania</taxon>
    </lineage>
</organism>
<dbReference type="SUPFAM" id="SSF46689">
    <property type="entry name" value="Homeodomain-like"/>
    <property type="match status" value="1"/>
</dbReference>
<dbReference type="CDD" id="cd04301">
    <property type="entry name" value="NAT_SF"/>
    <property type="match status" value="1"/>
</dbReference>
<dbReference type="EC" id="2.3.1.-" evidence="10"/>
<evidence type="ECO:0000313" key="10">
    <source>
        <dbReference type="EMBL" id="MCZ0866729.1"/>
    </source>
</evidence>
<dbReference type="InterPro" id="IPR039538">
    <property type="entry name" value="BetI_C"/>
</dbReference>
<evidence type="ECO:0000259" key="8">
    <source>
        <dbReference type="PROSITE" id="PS50977"/>
    </source>
</evidence>
<accession>A0A9J6RR13</accession>
<evidence type="ECO:0000256" key="4">
    <source>
        <dbReference type="ARBA" id="ARBA00023125"/>
    </source>
</evidence>
<dbReference type="PANTHER" id="PTHR43877">
    <property type="entry name" value="AMINOALKYLPHOSPHONATE N-ACETYLTRANSFERASE-RELATED-RELATED"/>
    <property type="match status" value="1"/>
</dbReference>
<dbReference type="PANTHER" id="PTHR43877:SF2">
    <property type="entry name" value="AMINOALKYLPHOSPHONATE N-ACETYLTRANSFERASE-RELATED"/>
    <property type="match status" value="1"/>
</dbReference>
<evidence type="ECO:0000256" key="6">
    <source>
        <dbReference type="ARBA" id="ARBA00023315"/>
    </source>
</evidence>
<dbReference type="Gene3D" id="1.10.357.10">
    <property type="entry name" value="Tetracycline Repressor, domain 2"/>
    <property type="match status" value="1"/>
</dbReference>
<keyword evidence="3" id="KW-0805">Transcription regulation</keyword>
<feature type="domain" description="HTH tetR-type" evidence="8">
    <location>
        <begin position="14"/>
        <end position="74"/>
    </location>
</feature>
<feature type="domain" description="N-acetyltransferase" evidence="9">
    <location>
        <begin position="227"/>
        <end position="373"/>
    </location>
</feature>
<sequence length="373" mass="41573">MTSTKTHVGEAIQAERKRLLIEATLSAISEFGLSQLTLAKIAAGAGLTAGSVNFHFASKEALLLETLQFVAEELDQSITAALQQAGADPNKRLIAIINAQLNPEITEHRKVAVWNAFSAERWAREDYKRICGTRDSNNFNLVLNLCSEIIQRADKQKVMSARAIASGIQGIIDDVWHDILYAGEDFDREAAMSLCLSFLASVFPWCFTMPAQPSAKNPQLSTADNSLSVVKAQPKHLADAAQLFDLYRQFYRESSNIKLASDYLKKHMENNSSTIFLAYTSDGKAVGFTQLYRSYCSLAAAPIFILYDLYVDNSARQLGVARTLMNQAKAYAKEQKAQRIDLETAIDNYPAQALYIDLGYKKDEEYFKYSLEL</sequence>
<evidence type="ECO:0000256" key="1">
    <source>
        <dbReference type="ARBA" id="ARBA00022491"/>
    </source>
</evidence>
<evidence type="ECO:0000259" key="9">
    <source>
        <dbReference type="PROSITE" id="PS51186"/>
    </source>
</evidence>
<dbReference type="AlphaFoldDB" id="A0A9J6RR13"/>
<evidence type="ECO:0000256" key="3">
    <source>
        <dbReference type="ARBA" id="ARBA00023015"/>
    </source>
</evidence>
<dbReference type="GO" id="GO:0016747">
    <property type="term" value="F:acyltransferase activity, transferring groups other than amino-acyl groups"/>
    <property type="evidence" value="ECO:0007669"/>
    <property type="project" value="InterPro"/>
</dbReference>
<evidence type="ECO:0000256" key="2">
    <source>
        <dbReference type="ARBA" id="ARBA00022679"/>
    </source>
</evidence>
<feature type="DNA-binding region" description="H-T-H motif" evidence="7">
    <location>
        <begin position="37"/>
        <end position="56"/>
    </location>
</feature>
<keyword evidence="11" id="KW-1185">Reference proteome</keyword>
<dbReference type="InterPro" id="IPR036271">
    <property type="entry name" value="Tet_transcr_reg_TetR-rel_C_sf"/>
</dbReference>
<name>A0A9J6RR13_9GAMM</name>
<dbReference type="InterPro" id="IPR050832">
    <property type="entry name" value="Bact_Acetyltransf"/>
</dbReference>
<comment type="caution">
    <text evidence="10">The sequence shown here is derived from an EMBL/GenBank/DDBJ whole genome shotgun (WGS) entry which is preliminary data.</text>
</comment>
<dbReference type="InterPro" id="IPR016181">
    <property type="entry name" value="Acyl_CoA_acyltransferase"/>
</dbReference>
<dbReference type="Pfam" id="PF00583">
    <property type="entry name" value="Acetyltransf_1"/>
    <property type="match status" value="1"/>
</dbReference>
<protein>
    <submittedName>
        <fullName evidence="10">GNAT family N-acetyltransferase</fullName>
        <ecNumber evidence="10">2.3.1.-</ecNumber>
    </submittedName>
</protein>